<proteinExistence type="predicted"/>
<keyword evidence="1" id="KW-0472">Membrane</keyword>
<accession>A0A1G6LTL7</accession>
<keyword evidence="1" id="KW-1133">Transmembrane helix</keyword>
<evidence type="ECO:0000313" key="2">
    <source>
        <dbReference type="EMBL" id="SDC46612.1"/>
    </source>
</evidence>
<dbReference type="Proteomes" id="UP000242949">
    <property type="component" value="Unassembled WGS sequence"/>
</dbReference>
<reference evidence="3" key="1">
    <citation type="submission" date="2016-09" db="EMBL/GenBank/DDBJ databases">
        <authorList>
            <person name="Varghese N."/>
            <person name="Submissions S."/>
        </authorList>
    </citation>
    <scope>NUCLEOTIDE SEQUENCE [LARGE SCALE GENOMIC DNA]</scope>
    <source>
        <strain evidence="3">S5</strain>
    </source>
</reference>
<feature type="transmembrane region" description="Helical" evidence="1">
    <location>
        <begin position="12"/>
        <end position="34"/>
    </location>
</feature>
<name>A0A1G6LTL7_9BACI</name>
<sequence length="40" mass="4528">MNRFKDRFVDVLVLIVGVCALMMTVSALTNLTYADLLFSF</sequence>
<dbReference type="STRING" id="1612202.SAMN05421734_10966"/>
<gene>
    <name evidence="2" type="ORF">SAMN05421734_10966</name>
</gene>
<dbReference type="AlphaFoldDB" id="A0A1G6LTL7"/>
<evidence type="ECO:0000313" key="3">
    <source>
        <dbReference type="Proteomes" id="UP000242949"/>
    </source>
</evidence>
<organism evidence="2 3">
    <name type="scientific">Pelagirhabdus alkalitolerans</name>
    <dbReference type="NCBI Taxonomy" id="1612202"/>
    <lineage>
        <taxon>Bacteria</taxon>
        <taxon>Bacillati</taxon>
        <taxon>Bacillota</taxon>
        <taxon>Bacilli</taxon>
        <taxon>Bacillales</taxon>
        <taxon>Bacillaceae</taxon>
        <taxon>Pelagirhabdus</taxon>
    </lineage>
</organism>
<evidence type="ECO:0000256" key="1">
    <source>
        <dbReference type="SAM" id="Phobius"/>
    </source>
</evidence>
<keyword evidence="3" id="KW-1185">Reference proteome</keyword>
<dbReference type="EMBL" id="FMYI01000009">
    <property type="protein sequence ID" value="SDC46612.1"/>
    <property type="molecule type" value="Genomic_DNA"/>
</dbReference>
<protein>
    <submittedName>
        <fullName evidence="2">Uncharacterized protein</fullName>
    </submittedName>
</protein>
<keyword evidence="1" id="KW-0812">Transmembrane</keyword>